<organism evidence="2 3">
    <name type="scientific">Amycolatopsis nalaikhensis</name>
    <dbReference type="NCBI Taxonomy" id="715472"/>
    <lineage>
        <taxon>Bacteria</taxon>
        <taxon>Bacillati</taxon>
        <taxon>Actinomycetota</taxon>
        <taxon>Actinomycetes</taxon>
        <taxon>Pseudonocardiales</taxon>
        <taxon>Pseudonocardiaceae</taxon>
        <taxon>Amycolatopsis</taxon>
    </lineage>
</organism>
<keyword evidence="1" id="KW-1133">Transmembrane helix</keyword>
<gene>
    <name evidence="2" type="ORF">QP939_18590</name>
</gene>
<keyword evidence="1" id="KW-0812">Transmembrane</keyword>
<feature type="transmembrane region" description="Helical" evidence="1">
    <location>
        <begin position="393"/>
        <end position="412"/>
    </location>
</feature>
<evidence type="ECO:0000313" key="3">
    <source>
        <dbReference type="Proteomes" id="UP001227101"/>
    </source>
</evidence>
<proteinExistence type="predicted"/>
<feature type="transmembrane region" description="Helical" evidence="1">
    <location>
        <begin position="156"/>
        <end position="179"/>
    </location>
</feature>
<sequence>MTLPADQIWRVRLGELRFRVFSGAPVVDVAPARWGLDPVAVRQAAMSRRYREIPPDQPGFLRFEFVPGLFPRHFDRGPGTDADRRRLAGLLGGQEQFWASLRRLRLSRADVGAVAAAAGMSVVAEVADPTDRLLLLRRDGLPDEELRPRTHQGLSLGAVQGIVAVVSVVGIGVGTWFAASSAQKWPLLLLPVGLAAAVGAQFLVRAIAGRSRRMPWLDESFDGGSQVVVAPPPSLSADLHGEVAALYGYFFVGPYHSGRNSSNMLFAKCRPGLLFGNPAPLPPPVFTPPAEEPGREQWLRNHLDGRDELWVSVRHAKLSPPRIIEIAGGEGLVPAAEFADATDRVLLLRRPSAPPVRRRFRMSFAGFLAPATWVVLCFGGSALTSALTDDPRIFAIGFGLTVPGVPPLLWVLRVFPRSTRVGWLAGEFNGGNSVTFFSGQFDVSPELIGQIAHFHGYFFGSQTRTNAQGTLVTYVRGR</sequence>
<dbReference type="RefSeq" id="WP_285458042.1">
    <property type="nucleotide sequence ID" value="NZ_CP127173.1"/>
</dbReference>
<evidence type="ECO:0000313" key="2">
    <source>
        <dbReference type="EMBL" id="WIV60467.1"/>
    </source>
</evidence>
<evidence type="ECO:0000256" key="1">
    <source>
        <dbReference type="SAM" id="Phobius"/>
    </source>
</evidence>
<keyword evidence="3" id="KW-1185">Reference proteome</keyword>
<dbReference type="EMBL" id="CP127173">
    <property type="protein sequence ID" value="WIV60467.1"/>
    <property type="molecule type" value="Genomic_DNA"/>
</dbReference>
<keyword evidence="1" id="KW-0472">Membrane</keyword>
<protein>
    <submittedName>
        <fullName evidence="2">Uncharacterized protein</fullName>
    </submittedName>
</protein>
<reference evidence="2 3" key="1">
    <citation type="submission" date="2023-06" db="EMBL/GenBank/DDBJ databases">
        <authorList>
            <person name="Oyuntsetseg B."/>
            <person name="Kim S.B."/>
        </authorList>
    </citation>
    <scope>NUCLEOTIDE SEQUENCE [LARGE SCALE GENOMIC DNA]</scope>
    <source>
        <strain evidence="2 3">2-2</strain>
    </source>
</reference>
<accession>A0ABY8XXZ8</accession>
<feature type="transmembrane region" description="Helical" evidence="1">
    <location>
        <begin position="185"/>
        <end position="204"/>
    </location>
</feature>
<dbReference type="Proteomes" id="UP001227101">
    <property type="component" value="Chromosome"/>
</dbReference>
<feature type="transmembrane region" description="Helical" evidence="1">
    <location>
        <begin position="364"/>
        <end position="387"/>
    </location>
</feature>
<name>A0ABY8XXZ8_9PSEU</name>